<dbReference type="AlphaFoldDB" id="A0A1A9UEG5"/>
<dbReference type="Proteomes" id="UP000078200">
    <property type="component" value="Unassembled WGS sequence"/>
</dbReference>
<organism evidence="1 2">
    <name type="scientific">Glossina austeni</name>
    <name type="common">Savannah tsetse fly</name>
    <dbReference type="NCBI Taxonomy" id="7395"/>
    <lineage>
        <taxon>Eukaryota</taxon>
        <taxon>Metazoa</taxon>
        <taxon>Ecdysozoa</taxon>
        <taxon>Arthropoda</taxon>
        <taxon>Hexapoda</taxon>
        <taxon>Insecta</taxon>
        <taxon>Pterygota</taxon>
        <taxon>Neoptera</taxon>
        <taxon>Endopterygota</taxon>
        <taxon>Diptera</taxon>
        <taxon>Brachycera</taxon>
        <taxon>Muscomorpha</taxon>
        <taxon>Hippoboscoidea</taxon>
        <taxon>Glossinidae</taxon>
        <taxon>Glossina</taxon>
    </lineage>
</organism>
<keyword evidence="2" id="KW-1185">Reference proteome</keyword>
<reference evidence="1" key="1">
    <citation type="submission" date="2020-05" db="UniProtKB">
        <authorList>
            <consortium name="EnsemblMetazoa"/>
        </authorList>
    </citation>
    <scope>IDENTIFICATION</scope>
    <source>
        <strain evidence="1">TTRI</strain>
    </source>
</reference>
<accession>A0A1A9UEG5</accession>
<dbReference type="VEuPathDB" id="VectorBase:GAUT002125"/>
<proteinExistence type="predicted"/>
<protein>
    <submittedName>
        <fullName evidence="1">Uncharacterized protein</fullName>
    </submittedName>
</protein>
<name>A0A1A9UEG5_GLOAU</name>
<dbReference type="EnsemblMetazoa" id="GAUT002125-RA">
    <property type="protein sequence ID" value="GAUT002125-PA"/>
    <property type="gene ID" value="GAUT002125"/>
</dbReference>
<evidence type="ECO:0000313" key="1">
    <source>
        <dbReference type="EnsemblMetazoa" id="GAUT002125-PA"/>
    </source>
</evidence>
<evidence type="ECO:0000313" key="2">
    <source>
        <dbReference type="Proteomes" id="UP000078200"/>
    </source>
</evidence>
<sequence>MLSMVNVEFNFRIVNDEDRYLQSETILVGSGKLFTFARRRKNTHISAGERTSPALCILGPARTCADACSSLTNCFFLHKNQQMCNSAN</sequence>